<feature type="chain" id="PRO_5027902450" evidence="2">
    <location>
        <begin position="19"/>
        <end position="236"/>
    </location>
</feature>
<evidence type="ECO:0000313" key="4">
    <source>
        <dbReference type="RefSeq" id="XP_012676861.1"/>
    </source>
</evidence>
<reference evidence="4" key="1">
    <citation type="submission" date="2025-08" db="UniProtKB">
        <authorList>
            <consortium name="RefSeq"/>
        </authorList>
    </citation>
    <scope>IDENTIFICATION</scope>
</reference>
<keyword evidence="3" id="KW-1185">Reference proteome</keyword>
<proteinExistence type="predicted"/>
<feature type="signal peptide" evidence="2">
    <location>
        <begin position="1"/>
        <end position="18"/>
    </location>
</feature>
<gene>
    <name evidence="4" type="primary">zgc:174888</name>
</gene>
<keyword evidence="2" id="KW-0732">Signal</keyword>
<sequence length="236" mass="26679">MSPTVLLLLSILIVRVYGCHDSDNFKHRVRDLLGETKENQRTEFRQVFPTNYYVSHHYNTSLLCNDNPCCVFPAAVVLCDSWSQLLRHLHKENYRYVFIGDLISVLKDITKGKFQETPDLSIFPPVSSSPDALLSFTVAVLSRWEELECPSSVSGCVFPTAAPDQEEDEEDMMVSEGSEGNTDSQSLQDLEREGERGKRWSITAAPTNVGAVQFPFPGHVLWSFCLLWTALDWLDA</sequence>
<accession>A0A6P3VNN2</accession>
<dbReference type="RefSeq" id="XP_012676861.1">
    <property type="nucleotide sequence ID" value="XM_012821407.3"/>
</dbReference>
<dbReference type="OrthoDB" id="8783239at2759"/>
<dbReference type="KEGG" id="char:105894852"/>
<feature type="compositionally biased region" description="Polar residues" evidence="1">
    <location>
        <begin position="178"/>
        <end position="188"/>
    </location>
</feature>
<evidence type="ECO:0000256" key="1">
    <source>
        <dbReference type="SAM" id="MobiDB-lite"/>
    </source>
</evidence>
<feature type="region of interest" description="Disordered" evidence="1">
    <location>
        <begin position="158"/>
        <end position="197"/>
    </location>
</feature>
<dbReference type="GeneID" id="105894852"/>
<name>A0A6P3VNN2_CLUHA</name>
<dbReference type="Proteomes" id="UP000515152">
    <property type="component" value="Chromosome 11"/>
</dbReference>
<organism evidence="3 4">
    <name type="scientific">Clupea harengus</name>
    <name type="common">Atlantic herring</name>
    <dbReference type="NCBI Taxonomy" id="7950"/>
    <lineage>
        <taxon>Eukaryota</taxon>
        <taxon>Metazoa</taxon>
        <taxon>Chordata</taxon>
        <taxon>Craniata</taxon>
        <taxon>Vertebrata</taxon>
        <taxon>Euteleostomi</taxon>
        <taxon>Actinopterygii</taxon>
        <taxon>Neopterygii</taxon>
        <taxon>Teleostei</taxon>
        <taxon>Clupei</taxon>
        <taxon>Clupeiformes</taxon>
        <taxon>Clupeoidei</taxon>
        <taxon>Clupeidae</taxon>
        <taxon>Clupea</taxon>
    </lineage>
</organism>
<evidence type="ECO:0000256" key="2">
    <source>
        <dbReference type="SAM" id="SignalP"/>
    </source>
</evidence>
<protein>
    <submittedName>
        <fullName evidence="4">Uncharacterized protein zgc:174888</fullName>
    </submittedName>
</protein>
<dbReference type="AlphaFoldDB" id="A0A6P3VNN2"/>
<evidence type="ECO:0000313" key="3">
    <source>
        <dbReference type="Proteomes" id="UP000515152"/>
    </source>
</evidence>
<feature type="compositionally biased region" description="Acidic residues" evidence="1">
    <location>
        <begin position="164"/>
        <end position="173"/>
    </location>
</feature>